<dbReference type="EMBL" id="BQNB010012639">
    <property type="protein sequence ID" value="GJT06097.1"/>
    <property type="molecule type" value="Genomic_DNA"/>
</dbReference>
<gene>
    <name evidence="2" type="ORF">Tco_0840559</name>
</gene>
<protein>
    <submittedName>
        <fullName evidence="2">Uncharacterized protein</fullName>
    </submittedName>
</protein>
<feature type="compositionally biased region" description="Low complexity" evidence="1">
    <location>
        <begin position="165"/>
        <end position="180"/>
    </location>
</feature>
<keyword evidence="3" id="KW-1185">Reference proteome</keyword>
<name>A0ABQ5AWK0_9ASTR</name>
<sequence>MGRDTIQLKGAISTIFGEYLLEFTSEYDIPENLHPEVPGLGETIVDFPEGKVGVYTRFFEFANYCVPLSQFLFDILGHYQIHLSQLSGIGAAKVSNLEINCRVHNIIPTLNLFRNTSTAVSDPEPLSYAKPQPHPVQDIAQSSKGAAAKIPTEDIATTEVNVQLSMGSPNSGKSTSSSVGGSPGGIYQPGWGVTNNCHMDSPEACQDMVDFIVPPGYFSELRHLHNMKFFSQYNTNLARQVAMGSQLRLRFEQEVRLLKKATAKIARRDQKIQAREEEIKKLDEEKDSKYQAPCQHQKRHPLILSGQL</sequence>
<dbReference type="Proteomes" id="UP001151760">
    <property type="component" value="Unassembled WGS sequence"/>
</dbReference>
<evidence type="ECO:0000313" key="3">
    <source>
        <dbReference type="Proteomes" id="UP001151760"/>
    </source>
</evidence>
<organism evidence="2 3">
    <name type="scientific">Tanacetum coccineum</name>
    <dbReference type="NCBI Taxonomy" id="301880"/>
    <lineage>
        <taxon>Eukaryota</taxon>
        <taxon>Viridiplantae</taxon>
        <taxon>Streptophyta</taxon>
        <taxon>Embryophyta</taxon>
        <taxon>Tracheophyta</taxon>
        <taxon>Spermatophyta</taxon>
        <taxon>Magnoliopsida</taxon>
        <taxon>eudicotyledons</taxon>
        <taxon>Gunneridae</taxon>
        <taxon>Pentapetalae</taxon>
        <taxon>asterids</taxon>
        <taxon>campanulids</taxon>
        <taxon>Asterales</taxon>
        <taxon>Asteraceae</taxon>
        <taxon>Asteroideae</taxon>
        <taxon>Anthemideae</taxon>
        <taxon>Anthemidinae</taxon>
        <taxon>Tanacetum</taxon>
    </lineage>
</organism>
<accession>A0ABQ5AWK0</accession>
<evidence type="ECO:0000313" key="2">
    <source>
        <dbReference type="EMBL" id="GJT06097.1"/>
    </source>
</evidence>
<feature type="region of interest" description="Disordered" evidence="1">
    <location>
        <begin position="282"/>
        <end position="308"/>
    </location>
</feature>
<reference evidence="2" key="2">
    <citation type="submission" date="2022-01" db="EMBL/GenBank/DDBJ databases">
        <authorList>
            <person name="Yamashiro T."/>
            <person name="Shiraishi A."/>
            <person name="Satake H."/>
            <person name="Nakayama K."/>
        </authorList>
    </citation>
    <scope>NUCLEOTIDE SEQUENCE</scope>
</reference>
<evidence type="ECO:0000256" key="1">
    <source>
        <dbReference type="SAM" id="MobiDB-lite"/>
    </source>
</evidence>
<reference evidence="2" key="1">
    <citation type="journal article" date="2022" name="Int. J. Mol. Sci.">
        <title>Draft Genome of Tanacetum Coccineum: Genomic Comparison of Closely Related Tanacetum-Family Plants.</title>
        <authorList>
            <person name="Yamashiro T."/>
            <person name="Shiraishi A."/>
            <person name="Nakayama K."/>
            <person name="Satake H."/>
        </authorList>
    </citation>
    <scope>NUCLEOTIDE SEQUENCE</scope>
</reference>
<feature type="region of interest" description="Disordered" evidence="1">
    <location>
        <begin position="164"/>
        <end position="185"/>
    </location>
</feature>
<comment type="caution">
    <text evidence="2">The sequence shown here is derived from an EMBL/GenBank/DDBJ whole genome shotgun (WGS) entry which is preliminary data.</text>
</comment>
<proteinExistence type="predicted"/>